<dbReference type="AlphaFoldDB" id="A0A251T3R7"/>
<dbReference type="Proteomes" id="UP000215914">
    <property type="component" value="Chromosome 12"/>
</dbReference>
<keyword evidence="2" id="KW-1185">Reference proteome</keyword>
<accession>A0A251T3R7</accession>
<dbReference type="InParanoid" id="A0A251T3R7"/>
<evidence type="ECO:0000313" key="2">
    <source>
        <dbReference type="Proteomes" id="UP000215914"/>
    </source>
</evidence>
<organism evidence="1 2">
    <name type="scientific">Helianthus annuus</name>
    <name type="common">Common sunflower</name>
    <dbReference type="NCBI Taxonomy" id="4232"/>
    <lineage>
        <taxon>Eukaryota</taxon>
        <taxon>Viridiplantae</taxon>
        <taxon>Streptophyta</taxon>
        <taxon>Embryophyta</taxon>
        <taxon>Tracheophyta</taxon>
        <taxon>Spermatophyta</taxon>
        <taxon>Magnoliopsida</taxon>
        <taxon>eudicotyledons</taxon>
        <taxon>Gunneridae</taxon>
        <taxon>Pentapetalae</taxon>
        <taxon>asterids</taxon>
        <taxon>campanulids</taxon>
        <taxon>Asterales</taxon>
        <taxon>Asteraceae</taxon>
        <taxon>Asteroideae</taxon>
        <taxon>Heliantheae alliance</taxon>
        <taxon>Heliantheae</taxon>
        <taxon>Helianthus</taxon>
    </lineage>
</organism>
<reference evidence="2" key="1">
    <citation type="journal article" date="2017" name="Nature">
        <title>The sunflower genome provides insights into oil metabolism, flowering and Asterid evolution.</title>
        <authorList>
            <person name="Badouin H."/>
            <person name="Gouzy J."/>
            <person name="Grassa C.J."/>
            <person name="Murat F."/>
            <person name="Staton S.E."/>
            <person name="Cottret L."/>
            <person name="Lelandais-Briere C."/>
            <person name="Owens G.L."/>
            <person name="Carrere S."/>
            <person name="Mayjonade B."/>
            <person name="Legrand L."/>
            <person name="Gill N."/>
            <person name="Kane N.C."/>
            <person name="Bowers J.E."/>
            <person name="Hubner S."/>
            <person name="Bellec A."/>
            <person name="Berard A."/>
            <person name="Berges H."/>
            <person name="Blanchet N."/>
            <person name="Boniface M.C."/>
            <person name="Brunel D."/>
            <person name="Catrice O."/>
            <person name="Chaidir N."/>
            <person name="Claudel C."/>
            <person name="Donnadieu C."/>
            <person name="Faraut T."/>
            <person name="Fievet G."/>
            <person name="Helmstetter N."/>
            <person name="King M."/>
            <person name="Knapp S.J."/>
            <person name="Lai Z."/>
            <person name="Le Paslier M.C."/>
            <person name="Lippi Y."/>
            <person name="Lorenzon L."/>
            <person name="Mandel J.R."/>
            <person name="Marage G."/>
            <person name="Marchand G."/>
            <person name="Marquand E."/>
            <person name="Bret-Mestries E."/>
            <person name="Morien E."/>
            <person name="Nambeesan S."/>
            <person name="Nguyen T."/>
            <person name="Pegot-Espagnet P."/>
            <person name="Pouilly N."/>
            <person name="Raftis F."/>
            <person name="Sallet E."/>
            <person name="Schiex T."/>
            <person name="Thomas J."/>
            <person name="Vandecasteele C."/>
            <person name="Vares D."/>
            <person name="Vear F."/>
            <person name="Vautrin S."/>
            <person name="Crespi M."/>
            <person name="Mangin B."/>
            <person name="Burke J.M."/>
            <person name="Salse J."/>
            <person name="Munos S."/>
            <person name="Vincourt P."/>
            <person name="Rieseberg L.H."/>
            <person name="Langlade N.B."/>
        </authorList>
    </citation>
    <scope>NUCLEOTIDE SEQUENCE [LARGE SCALE GENOMIC DNA]</scope>
    <source>
        <strain evidence="2">cv. SF193</strain>
    </source>
</reference>
<protein>
    <submittedName>
        <fullName evidence="1">Uncharacterized protein</fullName>
    </submittedName>
</protein>
<evidence type="ECO:0000313" key="1">
    <source>
        <dbReference type="EMBL" id="OTG04541.1"/>
    </source>
</evidence>
<name>A0A251T3R7_HELAN</name>
<sequence>MKVPSAGMSILSTLTAVSGVKKKRGGCKIIGRKRQKITPQKQAWDGRNSSTAVMLLAPLYIFI</sequence>
<gene>
    <name evidence="1" type="ORF">HannXRQ_Chr12g0363451</name>
</gene>
<proteinExistence type="predicted"/>
<dbReference type="EMBL" id="CM007901">
    <property type="protein sequence ID" value="OTG04541.1"/>
    <property type="molecule type" value="Genomic_DNA"/>
</dbReference>